<keyword evidence="3" id="KW-1185">Reference proteome</keyword>
<accession>A0A4R5NFY0</accession>
<name>A0A4R5NFY0_9LACO</name>
<dbReference type="AlphaFoldDB" id="A0A4R5NFY0"/>
<comment type="caution">
    <text evidence="2">The sequence shown here is derived from an EMBL/GenBank/DDBJ whole genome shotgun (WGS) entry which is preliminary data.</text>
</comment>
<dbReference type="OrthoDB" id="9920101at2"/>
<feature type="transmembrane region" description="Helical" evidence="1">
    <location>
        <begin position="84"/>
        <end position="109"/>
    </location>
</feature>
<keyword evidence="1" id="KW-0812">Transmembrane</keyword>
<reference evidence="2 3" key="1">
    <citation type="journal article" date="2019" name="Appl. Microbiol. Biotechnol.">
        <title>Uncovering carbohydrate metabolism through a genotype-phenotype association study of 56 lactic acid bacteria genomes.</title>
        <authorList>
            <person name="Buron-Moles G."/>
            <person name="Chailyan A."/>
            <person name="Dolejs I."/>
            <person name="Forster J."/>
            <person name="Miks M.H."/>
        </authorList>
    </citation>
    <scope>NUCLEOTIDE SEQUENCE [LARGE SCALE GENOMIC DNA]</scope>
    <source>
        <strain evidence="2 3">ATCC 29644</strain>
    </source>
</reference>
<dbReference type="EMBL" id="PUFN01000012">
    <property type="protein sequence ID" value="TDG73006.1"/>
    <property type="molecule type" value="Genomic_DNA"/>
</dbReference>
<evidence type="ECO:0000313" key="3">
    <source>
        <dbReference type="Proteomes" id="UP000295257"/>
    </source>
</evidence>
<dbReference type="Proteomes" id="UP000295257">
    <property type="component" value="Unassembled WGS sequence"/>
</dbReference>
<protein>
    <submittedName>
        <fullName evidence="2">Uncharacterized protein</fullName>
    </submittedName>
</protein>
<feature type="transmembrane region" description="Helical" evidence="1">
    <location>
        <begin position="56"/>
        <end position="78"/>
    </location>
</feature>
<keyword evidence="1" id="KW-0472">Membrane</keyword>
<evidence type="ECO:0000313" key="2">
    <source>
        <dbReference type="EMBL" id="TDG73006.1"/>
    </source>
</evidence>
<organism evidence="2 3">
    <name type="scientific">Companilactobacillus farciminis</name>
    <dbReference type="NCBI Taxonomy" id="1612"/>
    <lineage>
        <taxon>Bacteria</taxon>
        <taxon>Bacillati</taxon>
        <taxon>Bacillota</taxon>
        <taxon>Bacilli</taxon>
        <taxon>Lactobacillales</taxon>
        <taxon>Lactobacillaceae</taxon>
        <taxon>Companilactobacillus</taxon>
    </lineage>
</organism>
<proteinExistence type="predicted"/>
<keyword evidence="1" id="KW-1133">Transmembrane helix</keyword>
<sequence length="196" mass="22704">MDTKQLLKSLLESLYKYPTLQQTLSSNSENNKKSLALLKPLSYVFNKIKALSSKTLIFALAVYAWSLLVLISIGLFSLRISPYFSFYLIIFSSLLFLLVWIVQALLYGVMSVLERRILRDFKIYKTEEYISNYISDGEKHFNILNKREYKDIPENLLNLIKMDGKTLSSDFQSKGLITEIVNVSSNNIIYLQFEPK</sequence>
<dbReference type="RefSeq" id="WP_010019028.1">
    <property type="nucleotide sequence ID" value="NZ_PUFN01000012.1"/>
</dbReference>
<evidence type="ECO:0000256" key="1">
    <source>
        <dbReference type="SAM" id="Phobius"/>
    </source>
</evidence>
<gene>
    <name evidence="2" type="ORF">C5L30_000393</name>
</gene>